<dbReference type="NCBIfam" id="NF005905">
    <property type="entry name" value="PRK07883.1-3"/>
    <property type="match status" value="1"/>
</dbReference>
<keyword evidence="2" id="KW-0540">Nuclease</keyword>
<name>A0ABP6X8K8_9ACTN</name>
<dbReference type="InterPro" id="IPR036397">
    <property type="entry name" value="RNaseH_sf"/>
</dbReference>
<evidence type="ECO:0000313" key="2">
    <source>
        <dbReference type="EMBL" id="GAA3562141.1"/>
    </source>
</evidence>
<dbReference type="SMART" id="SM00479">
    <property type="entry name" value="EXOIII"/>
    <property type="match status" value="1"/>
</dbReference>
<dbReference type="RefSeq" id="WP_204911366.1">
    <property type="nucleotide sequence ID" value="NZ_BAAAYR010000001.1"/>
</dbReference>
<dbReference type="PROSITE" id="PS50164">
    <property type="entry name" value="GIY_YIG"/>
    <property type="match status" value="1"/>
</dbReference>
<gene>
    <name evidence="2" type="ORF">GCM10022197_17220</name>
</gene>
<keyword evidence="2" id="KW-0378">Hydrolase</keyword>
<proteinExistence type="predicted"/>
<protein>
    <submittedName>
        <fullName evidence="2">DEDD exonuclease domain-containing protein</fullName>
    </submittedName>
</protein>
<evidence type="ECO:0000259" key="1">
    <source>
        <dbReference type="PROSITE" id="PS50164"/>
    </source>
</evidence>
<dbReference type="SUPFAM" id="SSF82771">
    <property type="entry name" value="GIY-YIG endonuclease"/>
    <property type="match status" value="1"/>
</dbReference>
<reference evidence="3" key="1">
    <citation type="journal article" date="2019" name="Int. J. Syst. Evol. Microbiol.">
        <title>The Global Catalogue of Microorganisms (GCM) 10K type strain sequencing project: providing services to taxonomists for standard genome sequencing and annotation.</title>
        <authorList>
            <consortium name="The Broad Institute Genomics Platform"/>
            <consortium name="The Broad Institute Genome Sequencing Center for Infectious Disease"/>
            <person name="Wu L."/>
            <person name="Ma J."/>
        </authorList>
    </citation>
    <scope>NUCLEOTIDE SEQUENCE [LARGE SCALE GENOMIC DNA]</scope>
    <source>
        <strain evidence="3">JCM 16540</strain>
    </source>
</reference>
<dbReference type="PANTHER" id="PTHR30562:SF1">
    <property type="entry name" value="UVRABC SYSTEM PROTEIN C"/>
    <property type="match status" value="1"/>
</dbReference>
<dbReference type="InterPro" id="IPR012337">
    <property type="entry name" value="RNaseH-like_sf"/>
</dbReference>
<dbReference type="CDD" id="cd10434">
    <property type="entry name" value="GIY-YIG_UvrC_Cho"/>
    <property type="match status" value="1"/>
</dbReference>
<dbReference type="InterPro" id="IPR000305">
    <property type="entry name" value="GIY-YIG_endonuc"/>
</dbReference>
<dbReference type="InterPro" id="IPR035901">
    <property type="entry name" value="GIY-YIG_endonuc_sf"/>
</dbReference>
<dbReference type="Pfam" id="PF00929">
    <property type="entry name" value="RNase_T"/>
    <property type="match status" value="1"/>
</dbReference>
<keyword evidence="2" id="KW-0269">Exonuclease</keyword>
<dbReference type="EMBL" id="BAAAYR010000001">
    <property type="protein sequence ID" value="GAA3562141.1"/>
    <property type="molecule type" value="Genomic_DNA"/>
</dbReference>
<dbReference type="SUPFAM" id="SSF53098">
    <property type="entry name" value="Ribonuclease H-like"/>
    <property type="match status" value="1"/>
</dbReference>
<feature type="domain" description="GIY-YIG" evidence="1">
    <location>
        <begin position="220"/>
        <end position="310"/>
    </location>
</feature>
<dbReference type="InterPro" id="IPR013520">
    <property type="entry name" value="Ribonucl_H"/>
</dbReference>
<dbReference type="InterPro" id="IPR047296">
    <property type="entry name" value="GIY-YIG_UvrC_Cho"/>
</dbReference>
<dbReference type="NCBIfam" id="TIGR00573">
    <property type="entry name" value="dnaq"/>
    <property type="match status" value="1"/>
</dbReference>
<accession>A0ABP6X8K8</accession>
<comment type="caution">
    <text evidence="2">The sequence shown here is derived from an EMBL/GenBank/DDBJ whole genome shotgun (WGS) entry which is preliminary data.</text>
</comment>
<dbReference type="GO" id="GO:0004527">
    <property type="term" value="F:exonuclease activity"/>
    <property type="evidence" value="ECO:0007669"/>
    <property type="project" value="UniProtKB-KW"/>
</dbReference>
<organism evidence="2 3">
    <name type="scientific">Microlunatus spumicola</name>
    <dbReference type="NCBI Taxonomy" id="81499"/>
    <lineage>
        <taxon>Bacteria</taxon>
        <taxon>Bacillati</taxon>
        <taxon>Actinomycetota</taxon>
        <taxon>Actinomycetes</taxon>
        <taxon>Propionibacteriales</taxon>
        <taxon>Propionibacteriaceae</taxon>
        <taxon>Microlunatus</taxon>
    </lineage>
</organism>
<dbReference type="Gene3D" id="3.40.1440.10">
    <property type="entry name" value="GIY-YIG endonuclease"/>
    <property type="match status" value="1"/>
</dbReference>
<evidence type="ECO:0000313" key="3">
    <source>
        <dbReference type="Proteomes" id="UP001500767"/>
    </source>
</evidence>
<dbReference type="Gene3D" id="3.30.420.10">
    <property type="entry name" value="Ribonuclease H-like superfamily/Ribonuclease H"/>
    <property type="match status" value="1"/>
</dbReference>
<keyword evidence="3" id="KW-1185">Reference proteome</keyword>
<dbReference type="NCBIfam" id="NF005907">
    <property type="entry name" value="PRK07883.1-5"/>
    <property type="match status" value="1"/>
</dbReference>
<dbReference type="InterPro" id="IPR050066">
    <property type="entry name" value="UvrABC_protein_C"/>
</dbReference>
<dbReference type="InterPro" id="IPR006054">
    <property type="entry name" value="DnaQ"/>
</dbReference>
<dbReference type="SMART" id="SM00465">
    <property type="entry name" value="GIYc"/>
    <property type="match status" value="1"/>
</dbReference>
<dbReference type="CDD" id="cd06127">
    <property type="entry name" value="DEDDh"/>
    <property type="match status" value="1"/>
</dbReference>
<dbReference type="PANTHER" id="PTHR30562">
    <property type="entry name" value="UVRC/OXIDOREDUCTASE"/>
    <property type="match status" value="1"/>
</dbReference>
<sequence>MTPSAAQASFDDLGTPLSDLTYCVVDLETTGGAETDRITEIGAVKVRAGEVLGEFQTLVNPRTHVPPLIAVLTGITNSMVAGAPTLREVLPAFLAFAQGTVVVAHNAPFDTGFLRRACEALGYPYPRWPVLDTATLARVILLRDEVPNCKLGTLARHFRTTVTPNHRALTDAQATVDVLHGLMERVGNLGVHTLEDLQEFSRQVSPQRRSKRTWAAGLPETAGVYLFVAEQEASPGTAGGEAQRHVLYVGKSKNLRARVRTYFTAAEKRRRMDEMVRLATGVETIPCQTQLEADVLELRLIAAHAPRYNRRSKFPDRLSWVKITTETFPRLSIVTGVRDDGASYFGPFQRRQAAEDVVLAIYDGFPLRQCTARLSATKPVAACALAGMGRCCAPCDGSVGPEEYSALVERVRAALCSDARPAVAAVSARLSRLVGERRYEEAETIRRRLETLGRTARRFHRVSSLAACPEIVAARREGAGWDIHVIRYGRLASTGVAGPHDVPQAVARDTVATAETVRPAPHPLPAAGIEETEQIADWLEQPGVRLMHIEGDWAWPLHAVLDHETLVQHALGGAAAPLPALASA</sequence>
<dbReference type="Proteomes" id="UP001500767">
    <property type="component" value="Unassembled WGS sequence"/>
</dbReference>